<dbReference type="PROSITE" id="PS50245">
    <property type="entry name" value="CAP_GLY_2"/>
    <property type="match status" value="1"/>
</dbReference>
<feature type="non-terminal residue" evidence="3">
    <location>
        <position position="114"/>
    </location>
</feature>
<name>A0A812N951_SYMPI</name>
<feature type="signal peptide" evidence="1">
    <location>
        <begin position="1"/>
        <end position="24"/>
    </location>
</feature>
<reference evidence="3" key="1">
    <citation type="submission" date="2021-02" db="EMBL/GenBank/DDBJ databases">
        <authorList>
            <person name="Dougan E. K."/>
            <person name="Rhodes N."/>
            <person name="Thang M."/>
            <person name="Chan C."/>
        </authorList>
    </citation>
    <scope>NUCLEOTIDE SEQUENCE</scope>
</reference>
<accession>A0A812N951</accession>
<proteinExistence type="predicted"/>
<dbReference type="PANTHER" id="PTHR18916">
    <property type="entry name" value="DYNACTIN 1-RELATED MICROTUBULE-BINDING"/>
    <property type="match status" value="1"/>
</dbReference>
<evidence type="ECO:0000313" key="3">
    <source>
        <dbReference type="EMBL" id="CAE7285578.1"/>
    </source>
</evidence>
<dbReference type="InterPro" id="IPR036859">
    <property type="entry name" value="CAP-Gly_dom_sf"/>
</dbReference>
<dbReference type="InterPro" id="IPR000938">
    <property type="entry name" value="CAP-Gly_domain"/>
</dbReference>
<dbReference type="SUPFAM" id="SSF74924">
    <property type="entry name" value="Cap-Gly domain"/>
    <property type="match status" value="1"/>
</dbReference>
<dbReference type="Pfam" id="PF01302">
    <property type="entry name" value="CAP_GLY"/>
    <property type="match status" value="1"/>
</dbReference>
<feature type="domain" description="CAP-Gly" evidence="2">
    <location>
        <begin position="63"/>
        <end position="96"/>
    </location>
</feature>
<organism evidence="3 4">
    <name type="scientific">Symbiodinium pilosum</name>
    <name type="common">Dinoflagellate</name>
    <dbReference type="NCBI Taxonomy" id="2952"/>
    <lineage>
        <taxon>Eukaryota</taxon>
        <taxon>Sar</taxon>
        <taxon>Alveolata</taxon>
        <taxon>Dinophyceae</taxon>
        <taxon>Suessiales</taxon>
        <taxon>Symbiodiniaceae</taxon>
        <taxon>Symbiodinium</taxon>
    </lineage>
</organism>
<keyword evidence="4" id="KW-1185">Reference proteome</keyword>
<comment type="caution">
    <text evidence="3">The sequence shown here is derived from an EMBL/GenBank/DDBJ whole genome shotgun (WGS) entry which is preliminary data.</text>
</comment>
<dbReference type="EMBL" id="CAJNIZ010009651">
    <property type="protein sequence ID" value="CAE7285578.1"/>
    <property type="molecule type" value="Genomic_DNA"/>
</dbReference>
<evidence type="ECO:0000259" key="2">
    <source>
        <dbReference type="PROSITE" id="PS50245"/>
    </source>
</evidence>
<dbReference type="AlphaFoldDB" id="A0A812N951"/>
<gene>
    <name evidence="3" type="primary">dctn1</name>
    <name evidence="3" type="ORF">SPIL2461_LOCUS6408</name>
</gene>
<dbReference type="SMART" id="SM01052">
    <property type="entry name" value="CAP_GLY"/>
    <property type="match status" value="1"/>
</dbReference>
<feature type="chain" id="PRO_5032733516" evidence="1">
    <location>
        <begin position="25"/>
        <end position="114"/>
    </location>
</feature>
<evidence type="ECO:0000256" key="1">
    <source>
        <dbReference type="SAM" id="SignalP"/>
    </source>
</evidence>
<evidence type="ECO:0000313" key="4">
    <source>
        <dbReference type="Proteomes" id="UP000649617"/>
    </source>
</evidence>
<dbReference type="Proteomes" id="UP000649617">
    <property type="component" value="Unassembled WGS sequence"/>
</dbReference>
<dbReference type="OrthoDB" id="2130750at2759"/>
<dbReference type="Gene3D" id="2.30.30.190">
    <property type="entry name" value="CAP Gly-rich-like domain"/>
    <property type="match status" value="1"/>
</dbReference>
<dbReference type="PROSITE" id="PS00845">
    <property type="entry name" value="CAP_GLY_1"/>
    <property type="match status" value="1"/>
</dbReference>
<protein>
    <submittedName>
        <fullName evidence="3">Dctn1 protein</fullName>
    </submittedName>
</protein>
<keyword evidence="1" id="KW-0732">Signal</keyword>
<sequence>MKHCNTWQYGKLFWFRALLRCASPWLDEGVPEVGQRVVYCSDYGLAGVVKFVGATEFSDGHDWVGIMLDKPRGKNDGRVKDKQYFTCPPNHGLFMRAKVLLPEEAVPDRAEQSQ</sequence>